<feature type="chain" id="PRO_5040337916" evidence="4">
    <location>
        <begin position="25"/>
        <end position="338"/>
    </location>
</feature>
<sequence>MKALLIHLFSIWILLIQFLHLGICGSCNSLSKRCEMRTDKLDKLLCNGGFQKNYLNSTSVHPRIIVICQVMSSSFDPAFISNFPQLYRLSVINSPNISKFTQPFPNHRLQVLNLTRLGLVHLHHNTFEGLINLRTLDLSHNKLKQLDRHIVEHLSQLQQIFLRSNNWDCDPHLKWVLNPLLGKKLMDANQMTCGVSKYKGKPVLAVMSFIKNLRNECPKIDSKSCNCSLDLIVWSPNKDYLVPVTTVNCSRLDLDHFPPSIPSNTTTLLLTGNKISDISPLLTNPKYLDVSDIYLDENQIFNIDKLEGADWLTKFRVFSLKSNKITAKKQSNRKNLLW</sequence>
<reference evidence="5" key="1">
    <citation type="submission" date="2022-01" db="EMBL/GenBank/DDBJ databases">
        <authorList>
            <person name="King R."/>
        </authorList>
    </citation>
    <scope>NUCLEOTIDE SEQUENCE</scope>
</reference>
<proteinExistence type="predicted"/>
<dbReference type="InterPro" id="IPR001611">
    <property type="entry name" value="Leu-rich_rpt"/>
</dbReference>
<dbReference type="SUPFAM" id="SSF52058">
    <property type="entry name" value="L domain-like"/>
    <property type="match status" value="2"/>
</dbReference>
<evidence type="ECO:0000256" key="3">
    <source>
        <dbReference type="ARBA" id="ARBA00022737"/>
    </source>
</evidence>
<dbReference type="GO" id="GO:0005886">
    <property type="term" value="C:plasma membrane"/>
    <property type="evidence" value="ECO:0007669"/>
    <property type="project" value="TreeGrafter"/>
</dbReference>
<keyword evidence="1" id="KW-0433">Leucine-rich repeat</keyword>
<feature type="signal peptide" evidence="4">
    <location>
        <begin position="1"/>
        <end position="24"/>
    </location>
</feature>
<gene>
    <name evidence="5" type="ORF">NEZAVI_LOCUS10536</name>
</gene>
<dbReference type="SMART" id="SM00369">
    <property type="entry name" value="LRR_TYP"/>
    <property type="match status" value="1"/>
</dbReference>
<dbReference type="PROSITE" id="PS51450">
    <property type="entry name" value="LRR"/>
    <property type="match status" value="2"/>
</dbReference>
<keyword evidence="2 4" id="KW-0732">Signal</keyword>
<dbReference type="AlphaFoldDB" id="A0A9P0MR22"/>
<dbReference type="Pfam" id="PF13855">
    <property type="entry name" value="LRR_8"/>
    <property type="match status" value="1"/>
</dbReference>
<dbReference type="EMBL" id="OV725081">
    <property type="protein sequence ID" value="CAH1401530.1"/>
    <property type="molecule type" value="Genomic_DNA"/>
</dbReference>
<evidence type="ECO:0000256" key="1">
    <source>
        <dbReference type="ARBA" id="ARBA00022614"/>
    </source>
</evidence>
<dbReference type="InterPro" id="IPR050541">
    <property type="entry name" value="LRR_TM_domain-containing"/>
</dbReference>
<organism evidence="5 6">
    <name type="scientific">Nezara viridula</name>
    <name type="common">Southern green stink bug</name>
    <name type="synonym">Cimex viridulus</name>
    <dbReference type="NCBI Taxonomy" id="85310"/>
    <lineage>
        <taxon>Eukaryota</taxon>
        <taxon>Metazoa</taxon>
        <taxon>Ecdysozoa</taxon>
        <taxon>Arthropoda</taxon>
        <taxon>Hexapoda</taxon>
        <taxon>Insecta</taxon>
        <taxon>Pterygota</taxon>
        <taxon>Neoptera</taxon>
        <taxon>Paraneoptera</taxon>
        <taxon>Hemiptera</taxon>
        <taxon>Heteroptera</taxon>
        <taxon>Panheteroptera</taxon>
        <taxon>Pentatomomorpha</taxon>
        <taxon>Pentatomoidea</taxon>
        <taxon>Pentatomidae</taxon>
        <taxon>Pentatominae</taxon>
        <taxon>Nezara</taxon>
    </lineage>
</organism>
<keyword evidence="6" id="KW-1185">Reference proteome</keyword>
<evidence type="ECO:0000313" key="6">
    <source>
        <dbReference type="Proteomes" id="UP001152798"/>
    </source>
</evidence>
<protein>
    <submittedName>
        <fullName evidence="5">Uncharacterized protein</fullName>
    </submittedName>
</protein>
<dbReference type="PANTHER" id="PTHR24369">
    <property type="entry name" value="ANTIGEN BSP, PUTATIVE-RELATED"/>
    <property type="match status" value="1"/>
</dbReference>
<dbReference type="Gene3D" id="3.80.10.10">
    <property type="entry name" value="Ribonuclease Inhibitor"/>
    <property type="match status" value="2"/>
</dbReference>
<keyword evidence="3" id="KW-0677">Repeat</keyword>
<dbReference type="InterPro" id="IPR032675">
    <property type="entry name" value="LRR_dom_sf"/>
</dbReference>
<evidence type="ECO:0000256" key="2">
    <source>
        <dbReference type="ARBA" id="ARBA00022729"/>
    </source>
</evidence>
<accession>A0A9P0MR22</accession>
<dbReference type="PANTHER" id="PTHR24369:SF210">
    <property type="entry name" value="CHAOPTIN-RELATED"/>
    <property type="match status" value="1"/>
</dbReference>
<dbReference type="Proteomes" id="UP001152798">
    <property type="component" value="Chromosome 5"/>
</dbReference>
<evidence type="ECO:0000313" key="5">
    <source>
        <dbReference type="EMBL" id="CAH1401530.1"/>
    </source>
</evidence>
<dbReference type="InterPro" id="IPR003591">
    <property type="entry name" value="Leu-rich_rpt_typical-subtyp"/>
</dbReference>
<evidence type="ECO:0000256" key="4">
    <source>
        <dbReference type="SAM" id="SignalP"/>
    </source>
</evidence>
<name>A0A9P0MR22_NEZVI</name>